<evidence type="ECO:0000313" key="2">
    <source>
        <dbReference type="EMBL" id="SMQ98570.1"/>
    </source>
</evidence>
<accession>A0A1Y6H8I3</accession>
<protein>
    <submittedName>
        <fullName evidence="3">HpaA protein</fullName>
    </submittedName>
</protein>
<evidence type="ECO:0000256" key="1">
    <source>
        <dbReference type="SAM" id="MobiDB-lite"/>
    </source>
</evidence>
<dbReference type="KEGG" id="xfr:BER92_12940"/>
<dbReference type="STRING" id="48664.BER92_12940"/>
<evidence type="ECO:0000313" key="5">
    <source>
        <dbReference type="Proteomes" id="UP000195953"/>
    </source>
</evidence>
<dbReference type="Proteomes" id="UP000195877">
    <property type="component" value="Chromosome 1"/>
</dbReference>
<dbReference type="GeneID" id="61893722"/>
<reference evidence="2 4" key="1">
    <citation type="submission" date="2017-05" db="EMBL/GenBank/DDBJ databases">
        <authorList>
            <person name="Blom J."/>
        </authorList>
    </citation>
    <scope>NUCLEOTIDE SEQUENCE [LARGE SCALE GENOMIC DNA]</scope>
    <source>
        <strain evidence="2">PD885</strain>
    </source>
</reference>
<feature type="region of interest" description="Disordered" evidence="1">
    <location>
        <begin position="1"/>
        <end position="58"/>
    </location>
</feature>
<feature type="compositionally biased region" description="Polar residues" evidence="1">
    <location>
        <begin position="13"/>
        <end position="24"/>
    </location>
</feature>
<dbReference type="RefSeq" id="WP_002802869.1">
    <property type="nucleotide sequence ID" value="NZ_CP016830.1"/>
</dbReference>
<feature type="compositionally biased region" description="Basic residues" evidence="1">
    <location>
        <begin position="41"/>
        <end position="57"/>
    </location>
</feature>
<organism evidence="3 5">
    <name type="scientific">Xanthomonas fragariae</name>
    <dbReference type="NCBI Taxonomy" id="48664"/>
    <lineage>
        <taxon>Bacteria</taxon>
        <taxon>Pseudomonadati</taxon>
        <taxon>Pseudomonadota</taxon>
        <taxon>Gammaproteobacteria</taxon>
        <taxon>Lysobacterales</taxon>
        <taxon>Lysobacteraceae</taxon>
        <taxon>Xanthomonas</taxon>
    </lineage>
</organism>
<dbReference type="Proteomes" id="UP000195953">
    <property type="component" value="Chromosome 1"/>
</dbReference>
<name>A0A1Y6H8I3_9XANT</name>
<reference evidence="3 5" key="2">
    <citation type="submission" date="2017-05" db="EMBL/GenBank/DDBJ databases">
        <authorList>
            <person name="Song R."/>
            <person name="Chenine A.L."/>
            <person name="Ruprecht R.M."/>
        </authorList>
    </citation>
    <scope>NUCLEOTIDE SEQUENCE [LARGE SCALE GENOMIC DNA]</scope>
    <source>
        <strain evidence="3">PD5205</strain>
    </source>
</reference>
<dbReference type="OrthoDB" id="5996476at2"/>
<dbReference type="AlphaFoldDB" id="A0A1Y6H8I3"/>
<evidence type="ECO:0000313" key="4">
    <source>
        <dbReference type="Proteomes" id="UP000195877"/>
    </source>
</evidence>
<dbReference type="EMBL" id="LT853885">
    <property type="protein sequence ID" value="SMR03965.1"/>
    <property type="molecule type" value="Genomic_DNA"/>
</dbReference>
<feature type="region of interest" description="Disordered" evidence="1">
    <location>
        <begin position="90"/>
        <end position="116"/>
    </location>
</feature>
<dbReference type="EMBL" id="LT853882">
    <property type="protein sequence ID" value="SMQ98570.1"/>
    <property type="molecule type" value="Genomic_DNA"/>
</dbReference>
<sequence length="269" mass="29160">MIRRISRGGVPTSVPTEHASSNNHADAPHAGLQQLEDKAQHGPRLRPAPPRRRRRGMRALDGLDDALDSTELEEAEAARVAALRGRVKIAVDPSQGHSQDNQHGDGGNSHAGNPQARKWPITAPVQLDDSVRASVEGVLNRYAATRAADQTATRRAFAVALVELRAIGIAHPAAASLTALIWRLMRDHLRSGSAPASAETLNALRERLVNLVPPQPDASPALRSFHLLLPLVLLNAEKPRKRLDRARAVKRLDTLLIEYQDGTAQGIRA</sequence>
<proteinExistence type="predicted"/>
<evidence type="ECO:0000313" key="3">
    <source>
        <dbReference type="EMBL" id="SMR03965.1"/>
    </source>
</evidence>
<gene>
    <name evidence="3" type="ORF">PD5205_02675</name>
    <name evidence="2" type="ORF">PD885_01319</name>
</gene>
<keyword evidence="4" id="KW-1185">Reference proteome</keyword>